<evidence type="ECO:0000259" key="2">
    <source>
        <dbReference type="SMART" id="SM00822"/>
    </source>
</evidence>
<gene>
    <name evidence="3" type="ORF">FFWV33_09655</name>
</gene>
<evidence type="ECO:0000256" key="1">
    <source>
        <dbReference type="ARBA" id="ARBA00006484"/>
    </source>
</evidence>
<comment type="similarity">
    <text evidence="1">Belongs to the short-chain dehydrogenases/reductases (SDR) family.</text>
</comment>
<dbReference type="AlphaFoldDB" id="A0A2S1LDJ6"/>
<organism evidence="3 4">
    <name type="scientific">Flavobacterium faecale</name>
    <dbReference type="NCBI Taxonomy" id="1355330"/>
    <lineage>
        <taxon>Bacteria</taxon>
        <taxon>Pseudomonadati</taxon>
        <taxon>Bacteroidota</taxon>
        <taxon>Flavobacteriia</taxon>
        <taxon>Flavobacteriales</taxon>
        <taxon>Flavobacteriaceae</taxon>
        <taxon>Flavobacterium</taxon>
    </lineage>
</organism>
<dbReference type="InterPro" id="IPR020904">
    <property type="entry name" value="Sc_DH/Rdtase_CS"/>
</dbReference>
<keyword evidence="4" id="KW-1185">Reference proteome</keyword>
<dbReference type="PRINTS" id="PR00080">
    <property type="entry name" value="SDRFAMILY"/>
</dbReference>
<dbReference type="PANTHER" id="PTHR42879:SF2">
    <property type="entry name" value="3-OXOACYL-[ACYL-CARRIER-PROTEIN] REDUCTASE FABG"/>
    <property type="match status" value="1"/>
</dbReference>
<dbReference type="RefSeq" id="WP_108740722.1">
    <property type="nucleotide sequence ID" value="NZ_CP020918.1"/>
</dbReference>
<feature type="domain" description="Ketoreductase" evidence="2">
    <location>
        <begin position="9"/>
        <end position="202"/>
    </location>
</feature>
<proteinExistence type="inferred from homology"/>
<dbReference type="OrthoDB" id="9788235at2"/>
<dbReference type="SMART" id="SM00822">
    <property type="entry name" value="PKS_KR"/>
    <property type="match status" value="1"/>
</dbReference>
<dbReference type="InterPro" id="IPR057326">
    <property type="entry name" value="KR_dom"/>
</dbReference>
<dbReference type="EMBL" id="CP020918">
    <property type="protein sequence ID" value="AWG21787.1"/>
    <property type="molecule type" value="Genomic_DNA"/>
</dbReference>
<evidence type="ECO:0000313" key="3">
    <source>
        <dbReference type="EMBL" id="AWG21787.1"/>
    </source>
</evidence>
<dbReference type="InterPro" id="IPR036291">
    <property type="entry name" value="NAD(P)-bd_dom_sf"/>
</dbReference>
<dbReference type="NCBIfam" id="NF009466">
    <property type="entry name" value="PRK12826.1-2"/>
    <property type="match status" value="1"/>
</dbReference>
<name>A0A2S1LDJ6_9FLAO</name>
<dbReference type="PANTHER" id="PTHR42879">
    <property type="entry name" value="3-OXOACYL-(ACYL-CARRIER-PROTEIN) REDUCTASE"/>
    <property type="match status" value="1"/>
</dbReference>
<dbReference type="Proteomes" id="UP000244527">
    <property type="component" value="Chromosome"/>
</dbReference>
<dbReference type="InterPro" id="IPR050259">
    <property type="entry name" value="SDR"/>
</dbReference>
<dbReference type="Pfam" id="PF13561">
    <property type="entry name" value="adh_short_C2"/>
    <property type="match status" value="1"/>
</dbReference>
<dbReference type="KEGG" id="ffa:FFWV33_09655"/>
<dbReference type="InterPro" id="IPR002347">
    <property type="entry name" value="SDR_fam"/>
</dbReference>
<dbReference type="FunFam" id="3.40.50.720:FF:000084">
    <property type="entry name" value="Short-chain dehydrogenase reductase"/>
    <property type="match status" value="1"/>
</dbReference>
<reference evidence="3 4" key="1">
    <citation type="submission" date="2017-04" db="EMBL/GenBank/DDBJ databases">
        <title>Compelte genome sequence of WV33.</title>
        <authorList>
            <person name="Lee P.C."/>
        </authorList>
    </citation>
    <scope>NUCLEOTIDE SEQUENCE [LARGE SCALE GENOMIC DNA]</scope>
    <source>
        <strain evidence="3 4">WV33</strain>
    </source>
</reference>
<sequence>MADKKLVGQTALVTGGSSGIGMGVALALGKAGANVIVNYSSSAAAANEVVEQLKSFGSKAIAIKADVSKEDQVHNMFQEAISTFGTIDILVNNAGMQKDAKFDEMTLQQWQSVIDVNLTGQFLCAREAVREFLKRGMVPERSKALGKIICMSSVHELIPWGGHANYAASKGAIKMLMQTLAQEYGDRKIRVNSISPGAIQTPINKEAWETPKALDDLMSLIPYNRIGQPEDVGNLAVFLASDDSDYITGASIFIDGGMTVFEGFSKGG</sequence>
<dbReference type="PROSITE" id="PS00061">
    <property type="entry name" value="ADH_SHORT"/>
    <property type="match status" value="1"/>
</dbReference>
<dbReference type="NCBIfam" id="NF005559">
    <property type="entry name" value="PRK07231.1"/>
    <property type="match status" value="1"/>
</dbReference>
<dbReference type="PRINTS" id="PR00081">
    <property type="entry name" value="GDHRDH"/>
</dbReference>
<protein>
    <submittedName>
        <fullName evidence="3">Sugar dehydrogenase</fullName>
    </submittedName>
</protein>
<dbReference type="SUPFAM" id="SSF51735">
    <property type="entry name" value="NAD(P)-binding Rossmann-fold domains"/>
    <property type="match status" value="1"/>
</dbReference>
<evidence type="ECO:0000313" key="4">
    <source>
        <dbReference type="Proteomes" id="UP000244527"/>
    </source>
</evidence>
<accession>A0A2S1LDJ6</accession>
<dbReference type="Gene3D" id="3.40.50.720">
    <property type="entry name" value="NAD(P)-binding Rossmann-like Domain"/>
    <property type="match status" value="1"/>
</dbReference>
<dbReference type="GO" id="GO:0032787">
    <property type="term" value="P:monocarboxylic acid metabolic process"/>
    <property type="evidence" value="ECO:0007669"/>
    <property type="project" value="UniProtKB-ARBA"/>
</dbReference>
<dbReference type="CDD" id="cd05358">
    <property type="entry name" value="GlcDH_SDR_c"/>
    <property type="match status" value="1"/>
</dbReference>